<dbReference type="Pfam" id="PF04082">
    <property type="entry name" value="Fungal_trans"/>
    <property type="match status" value="1"/>
</dbReference>
<dbReference type="CDD" id="cd12148">
    <property type="entry name" value="fungal_TF_MHR"/>
    <property type="match status" value="1"/>
</dbReference>
<feature type="domain" description="Xylanolytic transcriptional activator regulatory" evidence="7">
    <location>
        <begin position="444"/>
        <end position="536"/>
    </location>
</feature>
<protein>
    <recommendedName>
        <fullName evidence="7">Xylanolytic transcriptional activator regulatory domain-containing protein</fullName>
    </recommendedName>
</protein>
<feature type="coiled-coil region" evidence="6">
    <location>
        <begin position="217"/>
        <end position="244"/>
    </location>
</feature>
<keyword evidence="5" id="KW-0539">Nucleus</keyword>
<dbReference type="OrthoDB" id="4456959at2759"/>
<dbReference type="CDD" id="cd02231">
    <property type="entry name" value="cupin_BLL6423-like"/>
    <property type="match status" value="1"/>
</dbReference>
<evidence type="ECO:0000259" key="7">
    <source>
        <dbReference type="SMART" id="SM00906"/>
    </source>
</evidence>
<evidence type="ECO:0000256" key="6">
    <source>
        <dbReference type="SAM" id="Coils"/>
    </source>
</evidence>
<gene>
    <name evidence="8" type="ORF">I206_01952</name>
</gene>
<keyword evidence="6" id="KW-0175">Coiled coil</keyword>
<dbReference type="SMART" id="SM00906">
    <property type="entry name" value="Fungal_trans"/>
    <property type="match status" value="1"/>
</dbReference>
<evidence type="ECO:0000256" key="3">
    <source>
        <dbReference type="ARBA" id="ARBA00023015"/>
    </source>
</evidence>
<dbReference type="AlphaFoldDB" id="A0A1B9IAS0"/>
<keyword evidence="2" id="KW-0479">Metal-binding</keyword>
<dbReference type="InterPro" id="IPR011051">
    <property type="entry name" value="RmlC_Cupin_sf"/>
</dbReference>
<dbReference type="InterPro" id="IPR050815">
    <property type="entry name" value="TF_fung"/>
</dbReference>
<dbReference type="InterPro" id="IPR014710">
    <property type="entry name" value="RmlC-like_jellyroll"/>
</dbReference>
<evidence type="ECO:0000256" key="2">
    <source>
        <dbReference type="ARBA" id="ARBA00022723"/>
    </source>
</evidence>
<evidence type="ECO:0000256" key="1">
    <source>
        <dbReference type="ARBA" id="ARBA00004123"/>
    </source>
</evidence>
<dbReference type="SUPFAM" id="SSF51182">
    <property type="entry name" value="RmlC-like cupins"/>
    <property type="match status" value="1"/>
</dbReference>
<evidence type="ECO:0000256" key="5">
    <source>
        <dbReference type="ARBA" id="ARBA00023242"/>
    </source>
</evidence>
<dbReference type="GO" id="GO:0000981">
    <property type="term" value="F:DNA-binding transcription factor activity, RNA polymerase II-specific"/>
    <property type="evidence" value="ECO:0007669"/>
    <property type="project" value="InterPro"/>
</dbReference>
<dbReference type="EMBL" id="KI894008">
    <property type="protein sequence ID" value="OCF52659.1"/>
    <property type="molecule type" value="Genomic_DNA"/>
</dbReference>
<evidence type="ECO:0000256" key="4">
    <source>
        <dbReference type="ARBA" id="ARBA00023163"/>
    </source>
</evidence>
<dbReference type="PANTHER" id="PTHR47338">
    <property type="entry name" value="ZN(II)2CYS6 TRANSCRIPTION FACTOR (EUROFUNG)-RELATED"/>
    <property type="match status" value="1"/>
</dbReference>
<dbReference type="Gene3D" id="2.60.120.10">
    <property type="entry name" value="Jelly Rolls"/>
    <property type="match status" value="1"/>
</dbReference>
<comment type="subcellular location">
    <subcellularLocation>
        <location evidence="1">Nucleus</location>
    </subcellularLocation>
</comment>
<dbReference type="GO" id="GO:0008270">
    <property type="term" value="F:zinc ion binding"/>
    <property type="evidence" value="ECO:0007669"/>
    <property type="project" value="InterPro"/>
</dbReference>
<dbReference type="PANTHER" id="PTHR47338:SF20">
    <property type="entry name" value="ZN(II)2CYS6 TRANSCRIPTION FACTOR (EUROFUNG)"/>
    <property type="match status" value="1"/>
</dbReference>
<organism evidence="8">
    <name type="scientific">Kwoniella pini CBS 10737</name>
    <dbReference type="NCBI Taxonomy" id="1296096"/>
    <lineage>
        <taxon>Eukaryota</taxon>
        <taxon>Fungi</taxon>
        <taxon>Dikarya</taxon>
        <taxon>Basidiomycota</taxon>
        <taxon>Agaricomycotina</taxon>
        <taxon>Tremellomycetes</taxon>
        <taxon>Tremellales</taxon>
        <taxon>Cryptococcaceae</taxon>
        <taxon>Kwoniella</taxon>
    </lineage>
</organism>
<dbReference type="GO" id="GO:0003677">
    <property type="term" value="F:DNA binding"/>
    <property type="evidence" value="ECO:0007669"/>
    <property type="project" value="InterPro"/>
</dbReference>
<proteinExistence type="predicted"/>
<evidence type="ECO:0000313" key="8">
    <source>
        <dbReference type="EMBL" id="OCF52659.1"/>
    </source>
</evidence>
<keyword evidence="3" id="KW-0805">Transcription regulation</keyword>
<dbReference type="GO" id="GO:0005634">
    <property type="term" value="C:nucleus"/>
    <property type="evidence" value="ECO:0007669"/>
    <property type="project" value="UniProtKB-SubCell"/>
</dbReference>
<accession>A0A1B9IAS0</accession>
<dbReference type="InterPro" id="IPR007219">
    <property type="entry name" value="XnlR_reg_dom"/>
</dbReference>
<keyword evidence="4" id="KW-0804">Transcription</keyword>
<reference evidence="8" key="2">
    <citation type="submission" date="2016-07" db="EMBL/GenBank/DDBJ databases">
        <title>Evolution of pathogenesis and genome organization in the Tremellales.</title>
        <authorList>
            <person name="Cuomo C."/>
            <person name="Litvintseva A."/>
            <person name="Heitman J."/>
            <person name="Chen Y."/>
            <person name="Sun S."/>
            <person name="Springer D."/>
            <person name="Dromer F."/>
            <person name="Young S."/>
            <person name="Zeng Q."/>
            <person name="Chapman S."/>
            <person name="Gujja S."/>
            <person name="Saif S."/>
            <person name="Birren B."/>
        </authorList>
    </citation>
    <scope>NUCLEOTIDE SEQUENCE</scope>
    <source>
        <strain evidence="8">CBS 10737</strain>
    </source>
</reference>
<dbReference type="GO" id="GO:0006351">
    <property type="term" value="P:DNA-templated transcription"/>
    <property type="evidence" value="ECO:0007669"/>
    <property type="project" value="InterPro"/>
</dbReference>
<reference evidence="8" key="1">
    <citation type="submission" date="2013-07" db="EMBL/GenBank/DDBJ databases">
        <title>The Genome Sequence of Cryptococcus pinus CBS10737.</title>
        <authorList>
            <consortium name="The Broad Institute Genome Sequencing Platform"/>
            <person name="Cuomo C."/>
            <person name="Litvintseva A."/>
            <person name="Chen Y."/>
            <person name="Heitman J."/>
            <person name="Sun S."/>
            <person name="Springer D."/>
            <person name="Dromer F."/>
            <person name="Young S.K."/>
            <person name="Zeng Q."/>
            <person name="Gargeya S."/>
            <person name="Fitzgerald M."/>
            <person name="Abouelleil A."/>
            <person name="Alvarado L."/>
            <person name="Berlin A.M."/>
            <person name="Chapman S.B."/>
            <person name="Dewar J."/>
            <person name="Goldberg J."/>
            <person name="Griggs A."/>
            <person name="Gujja S."/>
            <person name="Hansen M."/>
            <person name="Howarth C."/>
            <person name="Imamovic A."/>
            <person name="Larimer J."/>
            <person name="McCowan C."/>
            <person name="Murphy C."/>
            <person name="Pearson M."/>
            <person name="Priest M."/>
            <person name="Roberts A."/>
            <person name="Saif S."/>
            <person name="Shea T."/>
            <person name="Sykes S."/>
            <person name="Wortman J."/>
            <person name="Nusbaum C."/>
            <person name="Birren B."/>
        </authorList>
    </citation>
    <scope>NUCLEOTIDE SEQUENCE [LARGE SCALE GENOMIC DNA]</scope>
    <source>
        <strain evidence="8">CBS 10737</strain>
    </source>
</reference>
<sequence>MSSENTRFVAPLRRIITTHTSDDIDGSRVTIHDDSVSLRPVLDGNAHITPLYSSSDLPTANPHIISAKHITEAMGNVPGVVFPGGTNGQVTDVAPNFRIGMHRTSSIDYNIIISGSATLILPDGKGGETRTVVKAGELVVQTGTLHAWEAGPDGARWITVVIAALPVDIDGKKLEDVDFYNKPTCLNCAKDPSECFYPPKLKPGLRPGTGLEMIKRVELLEERIETYEARLAEQESRLAQIRQAGPSAGPSFSYDTQTPLNDHFLPNAQTNTFNPLIQTSIAPSQTQLNSLPSNLSNPSVQSLPFVADPSPTSGFDPSSLAISTSPGVNMASPASFLDPHILPSDDIVRDLLSLFFTHIHPWAPILSPNMPEFKPPWTIVHHAIVVVTLRLSTDPRLNSTKDLIKKRAKQHVLAHAVESTSISSVQALALLALDLIGSEQGPSSWGILALLTRSAVHLGLSKEEEAPSWASIAPIPALSRTVIIPPATTWHEDESRRRLFWLIFCLDRYACVATGWDFALPDSDIKRRLPCSDAVWARSDWHQSPPFRSIFQRETLYFDLDDVSPMAYLVEALDLLGRAHTLQSQMLEPGDSRAMNNRKDKTLALTASTKRWFANAPLERIEPPGMRLMIQAAYYATLLKLNGNHAYPAHGEPEEPYVSTCLDSAKAMANLTSSARALGWMTTSSPVFIWGCWVAARVIFVHSFLNHQTQPDENFNTILAALKEQSVYWSLANQYVKLLERAKRKWQNSLAGGTTTSSLPDAIHVLLDFHRTAYSAVHQNQLQETPHVTPPEHDLAHLPVWAVQPGLGDLYSWFDLPAGLFQADTTL</sequence>
<name>A0A1B9IAS0_9TREE</name>